<dbReference type="AlphaFoldDB" id="W4M940"/>
<accession>W4M940</accession>
<dbReference type="HOGENOM" id="CLU_2031440_0_0_7"/>
<gene>
    <name evidence="1" type="ORF">ETSY2_14530</name>
</gene>
<proteinExistence type="predicted"/>
<dbReference type="InterPro" id="IPR021516">
    <property type="entry name" value="DUF3179"/>
</dbReference>
<feature type="non-terminal residue" evidence="1">
    <location>
        <position position="122"/>
    </location>
</feature>
<dbReference type="Pfam" id="PF11376">
    <property type="entry name" value="DUF3179"/>
    <property type="match status" value="1"/>
</dbReference>
<evidence type="ECO:0000313" key="2">
    <source>
        <dbReference type="Proteomes" id="UP000019140"/>
    </source>
</evidence>
<name>W4M940_9BACT</name>
<evidence type="ECO:0008006" key="3">
    <source>
        <dbReference type="Google" id="ProtNLM"/>
    </source>
</evidence>
<evidence type="ECO:0000313" key="1">
    <source>
        <dbReference type="EMBL" id="ETX06864.1"/>
    </source>
</evidence>
<protein>
    <recommendedName>
        <fullName evidence="3">DUF3179 domain-containing protein</fullName>
    </recommendedName>
</protein>
<dbReference type="Proteomes" id="UP000019140">
    <property type="component" value="Unassembled WGS sequence"/>
</dbReference>
<reference evidence="1 2" key="1">
    <citation type="journal article" date="2014" name="Nature">
        <title>An environmental bacterial taxon with a large and distinct metabolic repertoire.</title>
        <authorList>
            <person name="Wilson M.C."/>
            <person name="Mori T."/>
            <person name="Ruckert C."/>
            <person name="Uria A.R."/>
            <person name="Helf M.J."/>
            <person name="Takada K."/>
            <person name="Gernert C."/>
            <person name="Steffens U.A."/>
            <person name="Heycke N."/>
            <person name="Schmitt S."/>
            <person name="Rinke C."/>
            <person name="Helfrich E.J."/>
            <person name="Brachmann A.O."/>
            <person name="Gurgui C."/>
            <person name="Wakimoto T."/>
            <person name="Kracht M."/>
            <person name="Crusemann M."/>
            <person name="Hentschel U."/>
            <person name="Abe I."/>
            <person name="Matsunaga S."/>
            <person name="Kalinowski J."/>
            <person name="Takeyama H."/>
            <person name="Piel J."/>
        </authorList>
    </citation>
    <scope>NUCLEOTIDE SEQUENCE [LARGE SCALE GENOMIC DNA]</scope>
    <source>
        <strain evidence="2">TSY2</strain>
    </source>
</reference>
<keyword evidence="2" id="KW-1185">Reference proteome</keyword>
<sequence length="122" mass="13705">MVDGQAYTFGVSGKLWRNGLVIVHHQTETLWSGVTGEALQGKLKGKQLEILAAQPKVRWDEWKTAYPDSQVLTLYGFQDLDEDGYADYHFGPMTGVVPVANRDDRLHPKARVIAIRVGSREH</sequence>
<comment type="caution">
    <text evidence="1">The sequence shown here is derived from an EMBL/GenBank/DDBJ whole genome shotgun (WGS) entry which is preliminary data.</text>
</comment>
<dbReference type="EMBL" id="AZHX01000581">
    <property type="protein sequence ID" value="ETX06864.1"/>
    <property type="molecule type" value="Genomic_DNA"/>
</dbReference>
<organism evidence="1 2">
    <name type="scientific">Candidatus Entotheonella gemina</name>
    <dbReference type="NCBI Taxonomy" id="1429439"/>
    <lineage>
        <taxon>Bacteria</taxon>
        <taxon>Pseudomonadati</taxon>
        <taxon>Nitrospinota/Tectimicrobiota group</taxon>
        <taxon>Candidatus Tectimicrobiota</taxon>
        <taxon>Candidatus Entotheonellia</taxon>
        <taxon>Candidatus Entotheonellales</taxon>
        <taxon>Candidatus Entotheonellaceae</taxon>
        <taxon>Candidatus Entotheonella</taxon>
    </lineage>
</organism>